<dbReference type="InterPro" id="IPR036397">
    <property type="entry name" value="RNaseH_sf"/>
</dbReference>
<evidence type="ECO:0000256" key="3">
    <source>
        <dbReference type="SAM" id="MobiDB-lite"/>
    </source>
</evidence>
<feature type="compositionally biased region" description="Gly residues" evidence="3">
    <location>
        <begin position="438"/>
        <end position="449"/>
    </location>
</feature>
<feature type="domain" description="C3H1-type" evidence="4">
    <location>
        <begin position="453"/>
        <end position="481"/>
    </location>
</feature>
<dbReference type="InterPro" id="IPR000571">
    <property type="entry name" value="Znf_CCCH"/>
</dbReference>
<feature type="compositionally biased region" description="Basic and acidic residues" evidence="3">
    <location>
        <begin position="1119"/>
        <end position="1131"/>
    </location>
</feature>
<evidence type="ECO:0000256" key="1">
    <source>
        <dbReference type="PROSITE-ProRule" id="PRU00723"/>
    </source>
</evidence>
<dbReference type="PROSITE" id="PS50158">
    <property type="entry name" value="ZF_CCHC"/>
    <property type="match status" value="1"/>
</dbReference>
<dbReference type="PROSITE" id="PS50103">
    <property type="entry name" value="ZF_C3H1"/>
    <property type="match status" value="1"/>
</dbReference>
<feature type="compositionally biased region" description="Low complexity" evidence="3">
    <location>
        <begin position="518"/>
        <end position="533"/>
    </location>
</feature>
<keyword evidence="2" id="KW-0175">Coiled coil</keyword>
<evidence type="ECO:0000313" key="7">
    <source>
        <dbReference type="EMBL" id="OLP98765.1"/>
    </source>
</evidence>
<organism evidence="7 8">
    <name type="scientific">Symbiodinium microadriaticum</name>
    <name type="common">Dinoflagellate</name>
    <name type="synonym">Zooxanthella microadriatica</name>
    <dbReference type="NCBI Taxonomy" id="2951"/>
    <lineage>
        <taxon>Eukaryota</taxon>
        <taxon>Sar</taxon>
        <taxon>Alveolata</taxon>
        <taxon>Dinophyceae</taxon>
        <taxon>Suessiales</taxon>
        <taxon>Symbiodiniaceae</taxon>
        <taxon>Symbiodinium</taxon>
    </lineage>
</organism>
<keyword evidence="1" id="KW-0479">Metal-binding</keyword>
<dbReference type="InterPro" id="IPR012337">
    <property type="entry name" value="RNaseH-like_sf"/>
</dbReference>
<evidence type="ECO:0000259" key="6">
    <source>
        <dbReference type="PROSITE" id="PS50994"/>
    </source>
</evidence>
<evidence type="ECO:0008006" key="9">
    <source>
        <dbReference type="Google" id="ProtNLM"/>
    </source>
</evidence>
<feature type="zinc finger region" description="C3H1-type" evidence="1">
    <location>
        <begin position="453"/>
        <end position="481"/>
    </location>
</feature>
<dbReference type="EMBL" id="LSRX01000387">
    <property type="protein sequence ID" value="OLP98765.1"/>
    <property type="molecule type" value="Genomic_DNA"/>
</dbReference>
<dbReference type="GO" id="GO:0008270">
    <property type="term" value="F:zinc ion binding"/>
    <property type="evidence" value="ECO:0007669"/>
    <property type="project" value="UniProtKB-KW"/>
</dbReference>
<dbReference type="Proteomes" id="UP000186817">
    <property type="component" value="Unassembled WGS sequence"/>
</dbReference>
<dbReference type="SMART" id="SM00356">
    <property type="entry name" value="ZnF_C3H1"/>
    <property type="match status" value="1"/>
</dbReference>
<sequence>MHKTSAKLEDPASWKARWQDQRMAQQETEVIQRRVVGPVLEQVQTAGRGDETSYDFLDGKAIAVDGDPEKAEGRAVDLGQKEAQVLSLLVALPLDFQHNLLRAPSDGHGGGNPSGNDGKQPDRELQNGLLGASGHGEGILGDDHEGPSTGAAIGEDNAMVDHLHLLVQGMRQLQQLQMNKKDHSEAEAVKGSVELQKMPEPGDAAVEFNDWMYVTEQMLGALTDNAGAWFGQCLQCAREAYTRYQDASALERLSIAPSLTDSLKDPKWCRLERRVLSLLLSAMPKAVKEDTITHRIETVAGVLYRLHVIYQPGGTLERTAILKHLEGTVGSEDPGEVVAQLRRWRRHLARAEEMAIALPDASLQLKGLEVITSKVLEKLPDVKFRLALAKNELRLASTPTAETVLKFYQHLLAELQQVMPTLKNETAKLKGATTGMNTGQGTGGSGTPGGSPKKGKNPCKFFQSEGGCKKGASCSYAHEFASKADRKQRCWSCGATGHRQQDCPTATGGGKGNGKSGGAPTTSSTTPVPKATANAAQVQPPTGDVSSSGGTVPPETMTSSSTTTATADDAVAQREEMKKLLREASSMLSKIQMMTMKVADTNEATENLELLLRSAGVDQHGLALLDSGASHPFRSAASLTELEQANHVGVELADGQTVRLKQTSTGTLLKAEDGSPQAPIVPLGALVQQLGCSISWSRRQGLKVYHPVHGDLKVKMKGTCPYVSELEALKLISEIEDKSLERLQQQTIKGLWASTPSTAPLPWASSLEIYANTGKRSNALAAMMDANFPVHLETATQRFSFVGPADIDLSDESGWNYLKSLPVNRKNRRRLHGSRWIVHLYDGKNELATQELKKLEAEDITVLEIDVQRSKMYNIKGWNNVLRALLWAGCRGQLEGVLGGPPRNGDDELRQKLMYVWMVAEKGATTRNLARPFLFMEYPGQKPWWKSIEWKDFRDEYQLSHVSLDASQHQFFHAVTNMNFVNHVTESGVDCTAPTSWTSGLLRAIADGVKEWKRWPDQVRQAQLLCKMEGRLEDMTEKELKQWAKHVRDGHVPFNKRCRTCVVNAGSGRPHRKVITPSAYVLSVDVAGPFRAKGIDADGKYRYALIGSYCMPRLDGHQDADVQQDFPRDPDEERDPDSLQPDPDEGRDPDSLQPDPNEGRDPDSLQLDPSGGGDSGRMRPDDDGKGVGVILDEDENYLDEEEATEHLPSPEDQIDMDQKNDEYRKFYEDVYKEVGDPLKYQTLLYVVPLRSRQKVDVNAAMRRMYLQLRQEGHPVARVHSDRARELRSAALRQWLYEKDVWITTGEAQTPQQNGRAEAAVKNLKKYTKVLLGSTQLPRECWPLAMAFAAQKQRKRALEQPIDKDPAFGVKVAVKSKVFGTGGSYDLDPRWREGRFVGYSSDVKNGLVVRYDDGTFVTSCHVREGLVEAEAIVEEEPIEIGLPVPSRRMRTKARLALITSVYEDVEAYARDLNDEKMYDPEDVLRLWERIKCVPRPARRGAKAMSTKDNGGSFYAGCYVHGGVCGVMKLAKQLPNTTTYLVNAAKRITGRDQFGSLAIVENVSMGPHRDSHNHRGTSNTVTALSSFTNGEIWVEAREEEYDYSDVWRQVLPGQWKRGKLHRLQPGRPVTFPPGQWHQTEPWEGDRVALLTYTPRLTNLNKKDKDELMSLGFSLPEQPDDQDELDQEEELQKSVFEPPGEDRNSAWFKCLAGLNEDQRDLLEELQDRSLALRRLLEEEEILLEEYRRMAKQVTEEAENTHQVLIDMMEQTAEAITSQEEDREINLLKGMQVEQQEMDGIDDIEKHLSELTSDLQVVLNVPLDQVKRNLPLWVPSIDKELETLFKNGDNGTLRRITMKDARERERRGELVIVPSKLVFTCKPPNQGAAPKAQDVSKGKEARAKWRRKCRLVLCGNFAERPEGQSQAELYAAGASADSMRVALVLASACYWAGAGSDTQGAFLLAPWPKHMRRYAIVPPKTLILAERATETEAWEVDRALYGLRESPAVWSDFRRQRLKKAKVPWKDGFLTLQASIVDPEVWMILYSTGDGPDILTGVLVTYVDDTWLRIRYLGVEIEQADDGHFLISQRGYLESLVRGYDLEPGEHARLPCPREWLVDDEGGDEAVTQEDYTPEELKRAQKITGELLWVTRSRPDVLFVVTMMASALARRPCHVYRVGLKVMAYLAASVNVQLQLGGDKCNQFFEDCGFGWMG</sequence>
<feature type="region of interest" description="Disordered" evidence="3">
    <location>
        <begin position="432"/>
        <end position="458"/>
    </location>
</feature>
<keyword evidence="1" id="KW-0863">Zinc-finger</keyword>
<feature type="domain" description="Integrase catalytic" evidence="6">
    <location>
        <begin position="1204"/>
        <end position="1373"/>
    </location>
</feature>
<proteinExistence type="predicted"/>
<comment type="caution">
    <text evidence="7">The sequence shown here is derived from an EMBL/GenBank/DDBJ whole genome shotgun (WGS) entry which is preliminary data.</text>
</comment>
<dbReference type="OrthoDB" id="418746at2759"/>
<feature type="region of interest" description="Disordered" evidence="3">
    <location>
        <begin position="495"/>
        <end position="569"/>
    </location>
</feature>
<protein>
    <recommendedName>
        <fullName evidence="9">Copia protein</fullName>
    </recommendedName>
</protein>
<dbReference type="InterPro" id="IPR001584">
    <property type="entry name" value="Integrase_cat-core"/>
</dbReference>
<dbReference type="Gene3D" id="3.30.420.10">
    <property type="entry name" value="Ribonuclease H-like superfamily/Ribonuclease H"/>
    <property type="match status" value="1"/>
</dbReference>
<evidence type="ECO:0000313" key="8">
    <source>
        <dbReference type="Proteomes" id="UP000186817"/>
    </source>
</evidence>
<dbReference type="InterPro" id="IPR001878">
    <property type="entry name" value="Znf_CCHC"/>
</dbReference>
<dbReference type="SMART" id="SM00343">
    <property type="entry name" value="ZnF_C2HC"/>
    <property type="match status" value="1"/>
</dbReference>
<evidence type="ECO:0000259" key="5">
    <source>
        <dbReference type="PROSITE" id="PS50158"/>
    </source>
</evidence>
<dbReference type="GO" id="GO:0003676">
    <property type="term" value="F:nucleic acid binding"/>
    <property type="evidence" value="ECO:0007669"/>
    <property type="project" value="InterPro"/>
</dbReference>
<keyword evidence="8" id="KW-1185">Reference proteome</keyword>
<name>A0A1Q9DUA9_SYMMI</name>
<reference evidence="7 8" key="1">
    <citation type="submission" date="2016-02" db="EMBL/GenBank/DDBJ databases">
        <title>Genome analysis of coral dinoflagellate symbionts highlights evolutionary adaptations to a symbiotic lifestyle.</title>
        <authorList>
            <person name="Aranda M."/>
            <person name="Li Y."/>
            <person name="Liew Y.J."/>
            <person name="Baumgarten S."/>
            <person name="Simakov O."/>
            <person name="Wilson M."/>
            <person name="Piel J."/>
            <person name="Ashoor H."/>
            <person name="Bougouffa S."/>
            <person name="Bajic V.B."/>
            <person name="Ryu T."/>
            <person name="Ravasi T."/>
            <person name="Bayer T."/>
            <person name="Micklem G."/>
            <person name="Kim H."/>
            <person name="Bhak J."/>
            <person name="Lajeunesse T.C."/>
            <person name="Voolstra C.R."/>
        </authorList>
    </citation>
    <scope>NUCLEOTIDE SEQUENCE [LARGE SCALE GENOMIC DNA]</scope>
    <source>
        <strain evidence="7 8">CCMP2467</strain>
    </source>
</reference>
<feature type="coiled-coil region" evidence="2">
    <location>
        <begin position="1712"/>
        <end position="1760"/>
    </location>
</feature>
<feature type="compositionally biased region" description="Basic and acidic residues" evidence="3">
    <location>
        <begin position="1176"/>
        <end position="1185"/>
    </location>
</feature>
<feature type="compositionally biased region" description="Gly residues" evidence="3">
    <location>
        <begin position="507"/>
        <end position="517"/>
    </location>
</feature>
<accession>A0A1Q9DUA9</accession>
<keyword evidence="1" id="KW-0862">Zinc</keyword>
<gene>
    <name evidence="7" type="ORF">AK812_SmicGene18758</name>
</gene>
<evidence type="ECO:0000256" key="2">
    <source>
        <dbReference type="SAM" id="Coils"/>
    </source>
</evidence>
<feature type="region of interest" description="Disordered" evidence="3">
    <location>
        <begin position="1119"/>
        <end position="1189"/>
    </location>
</feature>
<feature type="compositionally biased region" description="Low complexity" evidence="3">
    <location>
        <begin position="558"/>
        <end position="569"/>
    </location>
</feature>
<dbReference type="SUPFAM" id="SSF53098">
    <property type="entry name" value="Ribonuclease H-like"/>
    <property type="match status" value="1"/>
</dbReference>
<dbReference type="GO" id="GO:0015074">
    <property type="term" value="P:DNA integration"/>
    <property type="evidence" value="ECO:0007669"/>
    <property type="project" value="InterPro"/>
</dbReference>
<dbReference type="PROSITE" id="PS50994">
    <property type="entry name" value="INTEGRASE"/>
    <property type="match status" value="1"/>
</dbReference>
<feature type="compositionally biased region" description="Polar residues" evidence="3">
    <location>
        <begin position="534"/>
        <end position="550"/>
    </location>
</feature>
<evidence type="ECO:0000259" key="4">
    <source>
        <dbReference type="PROSITE" id="PS50103"/>
    </source>
</evidence>
<feature type="domain" description="CCHC-type" evidence="5">
    <location>
        <begin position="489"/>
        <end position="504"/>
    </location>
</feature>
<feature type="region of interest" description="Disordered" evidence="3">
    <location>
        <begin position="102"/>
        <end position="153"/>
    </location>
</feature>